<accession>A0A2A6FSA8</accession>
<dbReference type="Proteomes" id="UP000219994">
    <property type="component" value="Unassembled WGS sequence"/>
</dbReference>
<feature type="chain" id="PRO_5038633497" evidence="1">
    <location>
        <begin position="38"/>
        <end position="235"/>
    </location>
</feature>
<evidence type="ECO:0000313" key="3">
    <source>
        <dbReference type="Proteomes" id="UP000219994"/>
    </source>
</evidence>
<gene>
    <name evidence="2" type="ORF">B5766_05280</name>
</gene>
<comment type="caution">
    <text evidence="2">The sequence shown here is derived from an EMBL/GenBank/DDBJ whole genome shotgun (WGS) entry which is preliminary data.</text>
</comment>
<protein>
    <submittedName>
        <fullName evidence="2">Uncharacterized protein</fullName>
    </submittedName>
</protein>
<keyword evidence="1" id="KW-0732">Signal</keyword>
<sequence length="235" mass="25214">MIMDTTTVHAAKKSRLKDWLFPTVAAGALASSLVALAVQSDQITEQRAAQDATILELKDRITELSQLRVNAADSALALAAGAPNAELDAALERIAHDEQMIKKLLKVVFTWNSTDTYEQAREQIARVYDLSKDDAFLTTFLPKAPVSVDAEGNKYPYIEAAGLNSSLGAVTVELTLVHGTTYNYLVTAKVHSNSTDGTSMASRVVILQITTDIDGKVTSLNGWSSPTKARSSATG</sequence>
<evidence type="ECO:0000256" key="1">
    <source>
        <dbReference type="SAM" id="SignalP"/>
    </source>
</evidence>
<name>A0A2A6FSA8_9MICO</name>
<feature type="signal peptide" evidence="1">
    <location>
        <begin position="1"/>
        <end position="37"/>
    </location>
</feature>
<reference evidence="3" key="1">
    <citation type="submission" date="2017-03" db="EMBL/GenBank/DDBJ databases">
        <authorList>
            <person name="Lund M.B."/>
        </authorList>
    </citation>
    <scope>NUCLEOTIDE SEQUENCE [LARGE SCALE GENOMIC DNA]</scope>
</reference>
<organism evidence="2 3">
    <name type="scientific">Candidatus Lumbricidiphila eiseniae</name>
    <dbReference type="NCBI Taxonomy" id="1969409"/>
    <lineage>
        <taxon>Bacteria</taxon>
        <taxon>Bacillati</taxon>
        <taxon>Actinomycetota</taxon>
        <taxon>Actinomycetes</taxon>
        <taxon>Micrococcales</taxon>
        <taxon>Microbacteriaceae</taxon>
        <taxon>Candidatus Lumbricidiphila</taxon>
    </lineage>
</organism>
<dbReference type="AlphaFoldDB" id="A0A2A6FSA8"/>
<proteinExistence type="predicted"/>
<evidence type="ECO:0000313" key="2">
    <source>
        <dbReference type="EMBL" id="PDQ35481.1"/>
    </source>
</evidence>
<dbReference type="EMBL" id="NAEP01000032">
    <property type="protein sequence ID" value="PDQ35481.1"/>
    <property type="molecule type" value="Genomic_DNA"/>
</dbReference>